<accession>A0A948TQT6</accession>
<dbReference type="Pfam" id="PF19529">
    <property type="entry name" value="DUF6057"/>
    <property type="match status" value="2"/>
</dbReference>
<dbReference type="EMBL" id="JAHLFJ010000124">
    <property type="protein sequence ID" value="MBU3857467.1"/>
    <property type="molecule type" value="Genomic_DNA"/>
</dbReference>
<dbReference type="InterPro" id="IPR045692">
    <property type="entry name" value="DUF6057"/>
</dbReference>
<gene>
    <name evidence="2" type="ORF">H9928_13215</name>
</gene>
<keyword evidence="1" id="KW-1133">Transmembrane helix</keyword>
<sequence length="384" mass="44822">MSYYANSFHKKAARIMIVVCGLLFSVFSFVYLYVFQREMLEALHYSLAHGKTHFAPAVSAIVITLILLLLRWGVNSLLGLKGYVRALSYVPSFLVLCALTDVGRDVYTSSYHSCWVWLLPLLIIVFIGVTYWLRGVFRIRLNQEDNTMGIVNGNLFILLVLCVMTVLCGNSDRSFHHELQAEYYLRNRDYGRAMQVGEKSLEASRTFTALRGMAMARTGSMGDRLFDYPQYYRSDGLFFPDDSLQTLRYTNDSIYYLLGARPYKGEDRNVFLRNICYKGTGKYTSLDYYLSALLLDKNLEEFATAVNDFFEPEDTLPRFYREAMVLYHSQRSDSVALAARDSSCVRRFMEYKEKGKEYVSAKERENWLRRHYGNTYWWYFDYQN</sequence>
<evidence type="ECO:0000256" key="1">
    <source>
        <dbReference type="SAM" id="Phobius"/>
    </source>
</evidence>
<reference evidence="2" key="2">
    <citation type="submission" date="2021-04" db="EMBL/GenBank/DDBJ databases">
        <authorList>
            <person name="Gilroy R."/>
        </authorList>
    </citation>
    <scope>NUCLEOTIDE SEQUENCE</scope>
    <source>
        <strain evidence="2">8470</strain>
    </source>
</reference>
<evidence type="ECO:0000313" key="2">
    <source>
        <dbReference type="EMBL" id="MBU3857467.1"/>
    </source>
</evidence>
<keyword evidence="1" id="KW-0472">Membrane</keyword>
<keyword evidence="1" id="KW-0812">Transmembrane</keyword>
<dbReference type="Proteomes" id="UP000784286">
    <property type="component" value="Unassembled WGS sequence"/>
</dbReference>
<proteinExistence type="predicted"/>
<name>A0A948TQT6_9BACT</name>
<feature type="transmembrane region" description="Helical" evidence="1">
    <location>
        <begin position="86"/>
        <end position="103"/>
    </location>
</feature>
<feature type="transmembrane region" description="Helical" evidence="1">
    <location>
        <begin position="12"/>
        <end position="34"/>
    </location>
</feature>
<evidence type="ECO:0008006" key="4">
    <source>
        <dbReference type="Google" id="ProtNLM"/>
    </source>
</evidence>
<feature type="transmembrane region" description="Helical" evidence="1">
    <location>
        <begin position="54"/>
        <end position="74"/>
    </location>
</feature>
<protein>
    <recommendedName>
        <fullName evidence="4">Transmembrane protein</fullName>
    </recommendedName>
</protein>
<dbReference type="AlphaFoldDB" id="A0A948TQT6"/>
<comment type="caution">
    <text evidence="2">The sequence shown here is derived from an EMBL/GenBank/DDBJ whole genome shotgun (WGS) entry which is preliminary data.</text>
</comment>
<organism evidence="2 3">
    <name type="scientific">Candidatus Phocaeicola excrementipullorum</name>
    <dbReference type="NCBI Taxonomy" id="2838731"/>
    <lineage>
        <taxon>Bacteria</taxon>
        <taxon>Pseudomonadati</taxon>
        <taxon>Bacteroidota</taxon>
        <taxon>Bacteroidia</taxon>
        <taxon>Bacteroidales</taxon>
        <taxon>Bacteroidaceae</taxon>
        <taxon>Phocaeicola</taxon>
    </lineage>
</organism>
<reference evidence="2" key="1">
    <citation type="journal article" date="2021" name="PeerJ">
        <title>Extensive microbial diversity within the chicken gut microbiome revealed by metagenomics and culture.</title>
        <authorList>
            <person name="Gilroy R."/>
            <person name="Ravi A."/>
            <person name="Getino M."/>
            <person name="Pursley I."/>
            <person name="Horton D.L."/>
            <person name="Alikhan N.F."/>
            <person name="Baker D."/>
            <person name="Gharbi K."/>
            <person name="Hall N."/>
            <person name="Watson M."/>
            <person name="Adriaenssens E.M."/>
            <person name="Foster-Nyarko E."/>
            <person name="Jarju S."/>
            <person name="Secka A."/>
            <person name="Antonio M."/>
            <person name="Oren A."/>
            <person name="Chaudhuri R.R."/>
            <person name="La Ragione R."/>
            <person name="Hildebrand F."/>
            <person name="Pallen M.J."/>
        </authorList>
    </citation>
    <scope>NUCLEOTIDE SEQUENCE</scope>
    <source>
        <strain evidence="2">8470</strain>
    </source>
</reference>
<feature type="transmembrane region" description="Helical" evidence="1">
    <location>
        <begin position="149"/>
        <end position="167"/>
    </location>
</feature>
<evidence type="ECO:0000313" key="3">
    <source>
        <dbReference type="Proteomes" id="UP000784286"/>
    </source>
</evidence>
<feature type="transmembrane region" description="Helical" evidence="1">
    <location>
        <begin position="115"/>
        <end position="137"/>
    </location>
</feature>